<keyword evidence="2 8" id="KW-0808">Transferase</keyword>
<evidence type="ECO:0000256" key="3">
    <source>
        <dbReference type="ARBA" id="ARBA00022694"/>
    </source>
</evidence>
<dbReference type="CDD" id="cd00077">
    <property type="entry name" value="HDc"/>
    <property type="match status" value="1"/>
</dbReference>
<dbReference type="GO" id="GO:0046872">
    <property type="term" value="F:metal ion binding"/>
    <property type="evidence" value="ECO:0007669"/>
    <property type="project" value="UniProtKB-KW"/>
</dbReference>
<protein>
    <recommendedName>
        <fullName evidence="9">HD/PDEase domain-containing protein</fullName>
    </recommendedName>
</protein>
<dbReference type="AlphaFoldDB" id="A0A1G2EVC6"/>
<sequence length="487" mass="55765">MKIPKEIKEVYDELANAGYEVYLVGGCVRDLLRGVKPKDWDITTNAKPEEVQKIFPDSFYENDFGTVGVKTASEDPTLAVVEITPYRVEEKYSDKRHPDSVKFADKLEDDLKRRDFTTNALALQLGRETSKLGVVDLFDGEKDLKNKIIRAVGNPKERFEEDALRIMRAVRFAAELGFSIEDKTRDALEAKKGLLEFVSKERVRDELIKIFETSRPSLGFELMRELGILKYVMPEVEEGWMVGQNKHHIYTVWEHNVRTMDYAAKEGWSLELRIASLLHDVAKPRTKEGDGPDSTFYNHQMVGAKMAAQILSRLRFSKKTIEKVVKLVRYHMFYYNVGEVTDSSVRRLLAKVGPDDMNDLINVRIAERIGSGVPKAEPYKLRHFRFMVEKLQRDPISVRMLKLNGDEVMKICEIPAGPKVGAVLDVLLEDVLDDPKLNDKDYLSGKAKELCAVSDSELSKMREDAKKKKVGFEEEEVGKIKKKYYVK</sequence>
<evidence type="ECO:0000259" key="9">
    <source>
        <dbReference type="SMART" id="SM00471"/>
    </source>
</evidence>
<dbReference type="InterPro" id="IPR043519">
    <property type="entry name" value="NT_sf"/>
</dbReference>
<dbReference type="GO" id="GO:0000049">
    <property type="term" value="F:tRNA binding"/>
    <property type="evidence" value="ECO:0007669"/>
    <property type="project" value="TreeGrafter"/>
</dbReference>
<dbReference type="InterPro" id="IPR006675">
    <property type="entry name" value="HDIG_dom"/>
</dbReference>
<dbReference type="Pfam" id="PF01743">
    <property type="entry name" value="PolyA_pol"/>
    <property type="match status" value="1"/>
</dbReference>
<evidence type="ECO:0000256" key="2">
    <source>
        <dbReference type="ARBA" id="ARBA00022679"/>
    </source>
</evidence>
<evidence type="ECO:0000256" key="4">
    <source>
        <dbReference type="ARBA" id="ARBA00022695"/>
    </source>
</evidence>
<dbReference type="SUPFAM" id="SSF81301">
    <property type="entry name" value="Nucleotidyltransferase"/>
    <property type="match status" value="1"/>
</dbReference>
<dbReference type="CDD" id="cd05398">
    <property type="entry name" value="NT_ClassII-CCAase"/>
    <property type="match status" value="1"/>
</dbReference>
<dbReference type="InterPro" id="IPR032828">
    <property type="entry name" value="PolyA_RNA-bd"/>
</dbReference>
<dbReference type="InterPro" id="IPR003607">
    <property type="entry name" value="HD/PDEase_dom"/>
</dbReference>
<dbReference type="Gene3D" id="1.10.246.80">
    <property type="match status" value="1"/>
</dbReference>
<dbReference type="Gene3D" id="1.10.3090.10">
    <property type="entry name" value="cca-adding enzyme, domain 2"/>
    <property type="match status" value="1"/>
</dbReference>
<evidence type="ECO:0000313" key="11">
    <source>
        <dbReference type="Proteomes" id="UP000177486"/>
    </source>
</evidence>
<dbReference type="SMART" id="SM00471">
    <property type="entry name" value="HDc"/>
    <property type="match status" value="1"/>
</dbReference>
<reference evidence="10 11" key="1">
    <citation type="journal article" date="2016" name="Nat. Commun.">
        <title>Thousands of microbial genomes shed light on interconnected biogeochemical processes in an aquifer system.</title>
        <authorList>
            <person name="Anantharaman K."/>
            <person name="Brown C.T."/>
            <person name="Hug L.A."/>
            <person name="Sharon I."/>
            <person name="Castelle C.J."/>
            <person name="Probst A.J."/>
            <person name="Thomas B.C."/>
            <person name="Singh A."/>
            <person name="Wilkins M.J."/>
            <person name="Karaoz U."/>
            <person name="Brodie E.L."/>
            <person name="Williams K.H."/>
            <person name="Hubbard S.S."/>
            <person name="Banfield J.F."/>
        </authorList>
    </citation>
    <scope>NUCLEOTIDE SEQUENCE [LARGE SCALE GENOMIC DNA]</scope>
</reference>
<dbReference type="SUPFAM" id="SSF81891">
    <property type="entry name" value="Poly A polymerase C-terminal region-like"/>
    <property type="match status" value="1"/>
</dbReference>
<dbReference type="InterPro" id="IPR002646">
    <property type="entry name" value="PolA_pol_head_dom"/>
</dbReference>
<comment type="similarity">
    <text evidence="8">Belongs to the tRNA nucleotidyltransferase/poly(A) polymerase family.</text>
</comment>
<evidence type="ECO:0000256" key="8">
    <source>
        <dbReference type="RuleBase" id="RU003953"/>
    </source>
</evidence>
<evidence type="ECO:0000256" key="5">
    <source>
        <dbReference type="ARBA" id="ARBA00022723"/>
    </source>
</evidence>
<proteinExistence type="inferred from homology"/>
<evidence type="ECO:0000256" key="1">
    <source>
        <dbReference type="ARBA" id="ARBA00001946"/>
    </source>
</evidence>
<evidence type="ECO:0000256" key="7">
    <source>
        <dbReference type="ARBA" id="ARBA00022842"/>
    </source>
</evidence>
<dbReference type="EMBL" id="MHMQ01000033">
    <property type="protein sequence ID" value="OGZ29687.1"/>
    <property type="molecule type" value="Genomic_DNA"/>
</dbReference>
<keyword evidence="4" id="KW-0548">Nucleotidyltransferase</keyword>
<dbReference type="GO" id="GO:0008033">
    <property type="term" value="P:tRNA processing"/>
    <property type="evidence" value="ECO:0007669"/>
    <property type="project" value="UniProtKB-KW"/>
</dbReference>
<comment type="caution">
    <text evidence="10">The sequence shown here is derived from an EMBL/GenBank/DDBJ whole genome shotgun (WGS) entry which is preliminary data.</text>
</comment>
<name>A0A1G2EVC6_9BACT</name>
<dbReference type="NCBIfam" id="TIGR00277">
    <property type="entry name" value="HDIG"/>
    <property type="match status" value="1"/>
</dbReference>
<keyword evidence="5" id="KW-0479">Metal-binding</keyword>
<dbReference type="PANTHER" id="PTHR46173:SF1">
    <property type="entry name" value="CCA TRNA NUCLEOTIDYLTRANSFERASE 1, MITOCHONDRIAL"/>
    <property type="match status" value="1"/>
</dbReference>
<dbReference type="GO" id="GO:0016779">
    <property type="term" value="F:nucleotidyltransferase activity"/>
    <property type="evidence" value="ECO:0007669"/>
    <property type="project" value="UniProtKB-KW"/>
</dbReference>
<keyword evidence="8" id="KW-0694">RNA-binding</keyword>
<feature type="domain" description="HD/PDEase" evidence="9">
    <location>
        <begin position="248"/>
        <end position="381"/>
    </location>
</feature>
<evidence type="ECO:0000256" key="6">
    <source>
        <dbReference type="ARBA" id="ARBA00022741"/>
    </source>
</evidence>
<dbReference type="PANTHER" id="PTHR46173">
    <property type="entry name" value="CCA TRNA NUCLEOTIDYLTRANSFERASE 1, MITOCHONDRIAL"/>
    <property type="match status" value="1"/>
</dbReference>
<gene>
    <name evidence="10" type="ORF">A2931_01290</name>
</gene>
<keyword evidence="7" id="KW-0460">Magnesium</keyword>
<organism evidence="10 11">
    <name type="scientific">Candidatus Niyogibacteria bacterium RIFCSPLOWO2_01_FULL_45_48</name>
    <dbReference type="NCBI Taxonomy" id="1801724"/>
    <lineage>
        <taxon>Bacteria</taxon>
        <taxon>Candidatus Niyogiibacteriota</taxon>
    </lineage>
</organism>
<dbReference type="Pfam" id="PF01966">
    <property type="entry name" value="HD"/>
    <property type="match status" value="1"/>
</dbReference>
<dbReference type="InterPro" id="IPR050264">
    <property type="entry name" value="Bact_CCA-adding_enz_type3_sf"/>
</dbReference>
<dbReference type="Proteomes" id="UP000177486">
    <property type="component" value="Unassembled WGS sequence"/>
</dbReference>
<accession>A0A1G2EVC6</accession>
<dbReference type="GO" id="GO:0000166">
    <property type="term" value="F:nucleotide binding"/>
    <property type="evidence" value="ECO:0007669"/>
    <property type="project" value="UniProtKB-KW"/>
</dbReference>
<evidence type="ECO:0000313" key="10">
    <source>
        <dbReference type="EMBL" id="OGZ29687.1"/>
    </source>
</evidence>
<dbReference type="Gene3D" id="3.30.460.10">
    <property type="entry name" value="Beta Polymerase, domain 2"/>
    <property type="match status" value="1"/>
</dbReference>
<dbReference type="Pfam" id="PF12627">
    <property type="entry name" value="PolyA_pol_RNAbd"/>
    <property type="match status" value="1"/>
</dbReference>
<dbReference type="InterPro" id="IPR006674">
    <property type="entry name" value="HD_domain"/>
</dbReference>
<comment type="cofactor">
    <cofactor evidence="1">
        <name>Mg(2+)</name>
        <dbReference type="ChEBI" id="CHEBI:18420"/>
    </cofactor>
</comment>
<keyword evidence="3" id="KW-0819">tRNA processing</keyword>
<keyword evidence="6" id="KW-0547">Nucleotide-binding</keyword>